<keyword evidence="4" id="KW-1185">Reference proteome</keyword>
<dbReference type="Pfam" id="PF13413">
    <property type="entry name" value="HTH_25"/>
    <property type="match status" value="1"/>
</dbReference>
<sequence length="293" mass="31180">MSVNDQVSDTETSLSPGQMLAQARERANLTHEHVAGALHMTVSKVKAIESDEYTKLNVETYIRGYLRAYSALVKIDCAPVLAAYERQVASGGRAIPKAEYVVRPAGERKGFGFILLILGLLALLLLISVWFLGNRIQSEPVLPPVAVASSSSSSVALSPVETVDEAGAVESASQDVSDASSSSAASSALPIAAEHLPVNLSAAAEVQTASQSQLDHLYFVFSDECWLEVSDAQGDVLATNLQQPGSRVALMGQAPFKVKLGKVRSATITLNERPFEVNPPEGVTEVYSFTVGY</sequence>
<evidence type="ECO:0000256" key="1">
    <source>
        <dbReference type="SAM" id="Phobius"/>
    </source>
</evidence>
<dbReference type="Pfam" id="PF13464">
    <property type="entry name" value="RodZ_C"/>
    <property type="match status" value="1"/>
</dbReference>
<dbReference type="RefSeq" id="WP_193910030.1">
    <property type="nucleotide sequence ID" value="NZ_PRDL01000001.1"/>
</dbReference>
<feature type="domain" description="Cytoskeleton protein RodZ-like C-terminal" evidence="2">
    <location>
        <begin position="219"/>
        <end position="282"/>
    </location>
</feature>
<evidence type="ECO:0000313" key="4">
    <source>
        <dbReference type="Proteomes" id="UP000652567"/>
    </source>
</evidence>
<evidence type="ECO:0000313" key="3">
    <source>
        <dbReference type="EMBL" id="MBE8717890.1"/>
    </source>
</evidence>
<dbReference type="Proteomes" id="UP000652567">
    <property type="component" value="Unassembled WGS sequence"/>
</dbReference>
<evidence type="ECO:0000259" key="2">
    <source>
        <dbReference type="Pfam" id="PF13464"/>
    </source>
</evidence>
<dbReference type="InterPro" id="IPR050400">
    <property type="entry name" value="Bact_Cytoskel_RodZ"/>
</dbReference>
<dbReference type="InterPro" id="IPR001387">
    <property type="entry name" value="Cro/C1-type_HTH"/>
</dbReference>
<dbReference type="CDD" id="cd00093">
    <property type="entry name" value="HTH_XRE"/>
    <property type="match status" value="1"/>
</dbReference>
<reference evidence="3" key="1">
    <citation type="submission" date="2018-07" db="EMBL/GenBank/DDBJ databases">
        <title>Genome assembly of strain Ka43.</title>
        <authorList>
            <person name="Kukolya J."/>
            <person name="Nagy I."/>
            <person name="Horvath B."/>
            <person name="Toth A."/>
        </authorList>
    </citation>
    <scope>NUCLEOTIDE SEQUENCE</scope>
    <source>
        <strain evidence="3">KB43</strain>
    </source>
</reference>
<dbReference type="SUPFAM" id="SSF47413">
    <property type="entry name" value="lambda repressor-like DNA-binding domains"/>
    <property type="match status" value="1"/>
</dbReference>
<feature type="transmembrane region" description="Helical" evidence="1">
    <location>
        <begin position="113"/>
        <end position="133"/>
    </location>
</feature>
<dbReference type="PANTHER" id="PTHR34475">
    <property type="match status" value="1"/>
</dbReference>
<dbReference type="InterPro" id="IPR025194">
    <property type="entry name" value="RodZ-like_C"/>
</dbReference>
<dbReference type="PANTHER" id="PTHR34475:SF1">
    <property type="entry name" value="CYTOSKELETON PROTEIN RODZ"/>
    <property type="match status" value="1"/>
</dbReference>
<keyword evidence="1" id="KW-0472">Membrane</keyword>
<gene>
    <name evidence="3" type="ORF">C4F51_11915</name>
</gene>
<comment type="caution">
    <text evidence="3">The sequence shown here is derived from an EMBL/GenBank/DDBJ whole genome shotgun (WGS) entry which is preliminary data.</text>
</comment>
<dbReference type="Gene3D" id="1.10.260.40">
    <property type="entry name" value="lambda repressor-like DNA-binding domains"/>
    <property type="match status" value="1"/>
</dbReference>
<keyword evidence="1" id="KW-1133">Transmembrane helix</keyword>
<dbReference type="GO" id="GO:0003677">
    <property type="term" value="F:DNA binding"/>
    <property type="evidence" value="ECO:0007669"/>
    <property type="project" value="InterPro"/>
</dbReference>
<keyword evidence="1" id="KW-0812">Transmembrane</keyword>
<organism evidence="3 4">
    <name type="scientific">Cellvibrio polysaccharolyticus</name>
    <dbReference type="NCBI Taxonomy" id="2082724"/>
    <lineage>
        <taxon>Bacteria</taxon>
        <taxon>Pseudomonadati</taxon>
        <taxon>Pseudomonadota</taxon>
        <taxon>Gammaproteobacteria</taxon>
        <taxon>Cellvibrionales</taxon>
        <taxon>Cellvibrionaceae</taxon>
        <taxon>Cellvibrio</taxon>
    </lineage>
</organism>
<name>A0A928V649_9GAMM</name>
<proteinExistence type="predicted"/>
<protein>
    <submittedName>
        <fullName evidence="3">DUF4115 domain-containing protein</fullName>
    </submittedName>
</protein>
<dbReference type="EMBL" id="PRDL01000001">
    <property type="protein sequence ID" value="MBE8717890.1"/>
    <property type="molecule type" value="Genomic_DNA"/>
</dbReference>
<accession>A0A928V649</accession>
<dbReference type="AlphaFoldDB" id="A0A928V649"/>
<dbReference type="InterPro" id="IPR010982">
    <property type="entry name" value="Lambda_DNA-bd_dom_sf"/>
</dbReference>